<reference evidence="2" key="1">
    <citation type="submission" date="2023-07" db="EMBL/GenBank/DDBJ databases">
        <title>Paracoccus sp. MBLB3053 whole genome sequence.</title>
        <authorList>
            <person name="Hwang C.Y."/>
            <person name="Cho E.-S."/>
            <person name="Seo M.-J."/>
        </authorList>
    </citation>
    <scope>NUCLEOTIDE SEQUENCE [LARGE SCALE GENOMIC DNA]</scope>
    <source>
        <strain evidence="2">MBLB3053</strain>
    </source>
</reference>
<organism evidence="1 2">
    <name type="scientific">Paracoccus aurantius</name>
    <dbReference type="NCBI Taxonomy" id="3073814"/>
    <lineage>
        <taxon>Bacteria</taxon>
        <taxon>Pseudomonadati</taxon>
        <taxon>Pseudomonadota</taxon>
        <taxon>Alphaproteobacteria</taxon>
        <taxon>Rhodobacterales</taxon>
        <taxon>Paracoccaceae</taxon>
        <taxon>Paracoccus</taxon>
    </lineage>
</organism>
<dbReference type="Proteomes" id="UP001269144">
    <property type="component" value="Unassembled WGS sequence"/>
</dbReference>
<gene>
    <name evidence="1" type="ORF">RGQ15_06990</name>
</gene>
<evidence type="ECO:0000313" key="2">
    <source>
        <dbReference type="Proteomes" id="UP001269144"/>
    </source>
</evidence>
<comment type="caution">
    <text evidence="1">The sequence shown here is derived from an EMBL/GenBank/DDBJ whole genome shotgun (WGS) entry which is preliminary data.</text>
</comment>
<name>A0ABU2HQK4_9RHOB</name>
<dbReference type="RefSeq" id="WP_311159496.1">
    <property type="nucleotide sequence ID" value="NZ_JAVQLW010000001.1"/>
</dbReference>
<proteinExistence type="predicted"/>
<accession>A0ABU2HQK4</accession>
<evidence type="ECO:0000313" key="1">
    <source>
        <dbReference type="EMBL" id="MDS9467318.1"/>
    </source>
</evidence>
<dbReference type="EMBL" id="JAVQLW010000001">
    <property type="protein sequence ID" value="MDS9467318.1"/>
    <property type="molecule type" value="Genomic_DNA"/>
</dbReference>
<sequence length="335" mass="36967">MSLHIIGGEGDFEPQPELAVVHDDFLLVLLKGIASEPVYKFKEASQTKETVRRLAKGDLTFERGAQLLAEDFCRFHATSNAKDGAFFVFELAIDFDDRTRYFALIKYDYSQALELIHQAEGNGLRRIVEAFAGSKASIQKSAIVRVVDGNVDSQISTHDRMGKPQPILTDFFTAFLQVERERDDEELTRAAKEVVRSAIRDHQDLLPAGKVASAIARANHVLRAAPEISEDVVKQAVWVGMGQPEDEATKAKLDAASSRLLKRYKLNGVAFSPAAGVLPQSVKRQVITDEGVKIEYNTALEGQSVVVEPLETGGTRFTITTKGYKDDVSSEKLGR</sequence>
<protein>
    <submittedName>
        <fullName evidence="1">Nucleoid-associated protein</fullName>
    </submittedName>
</protein>
<keyword evidence="2" id="KW-1185">Reference proteome</keyword>
<dbReference type="InterPro" id="IPR007358">
    <property type="entry name" value="Nucleoid_associated_NdpA"/>
</dbReference>
<dbReference type="Pfam" id="PF04245">
    <property type="entry name" value="NA37"/>
    <property type="match status" value="1"/>
</dbReference>